<gene>
    <name evidence="2" type="ORF">ACFFJ8_00130</name>
</gene>
<evidence type="ECO:0000259" key="1">
    <source>
        <dbReference type="Pfam" id="PF03819"/>
    </source>
</evidence>
<dbReference type="CDD" id="cd11523">
    <property type="entry name" value="NTP-PPase"/>
    <property type="match status" value="1"/>
</dbReference>
<dbReference type="SUPFAM" id="SSF101386">
    <property type="entry name" value="all-alpha NTP pyrophosphatases"/>
    <property type="match status" value="1"/>
</dbReference>
<protein>
    <submittedName>
        <fullName evidence="2">MazG nucleotide pyrophosphohydrolase domain-containing protein</fullName>
    </submittedName>
</protein>
<evidence type="ECO:0000313" key="3">
    <source>
        <dbReference type="Proteomes" id="UP001589818"/>
    </source>
</evidence>
<accession>A0ABV6J1P0</accession>
<comment type="caution">
    <text evidence="2">The sequence shown here is derived from an EMBL/GenBank/DDBJ whole genome shotgun (WGS) entry which is preliminary data.</text>
</comment>
<sequence length="108" mass="12402">MEIGEIQKWIKHFYGERGWASYSPFIRVGFLMEETGEVARAVRSYEIGRDRPDETTPPQEQLKLDLMEEIGDVLGNLSLLADLYGISLEEAFTAHKQKLLKRFSPLLS</sequence>
<dbReference type="Gene3D" id="1.10.287.1080">
    <property type="entry name" value="MazG-like"/>
    <property type="match status" value="1"/>
</dbReference>
<dbReference type="PANTHER" id="PTHR42692">
    <property type="entry name" value="NUCLEOTIDE PYROPHOSPHOHYDROLASE"/>
    <property type="match status" value="1"/>
</dbReference>
<keyword evidence="3" id="KW-1185">Reference proteome</keyword>
<dbReference type="InterPro" id="IPR011411">
    <property type="entry name" value="MazG-related_YvdC"/>
</dbReference>
<dbReference type="Pfam" id="PF03819">
    <property type="entry name" value="MazG"/>
    <property type="match status" value="1"/>
</dbReference>
<dbReference type="EMBL" id="JBHLVF010000001">
    <property type="protein sequence ID" value="MFC0389772.1"/>
    <property type="molecule type" value="Genomic_DNA"/>
</dbReference>
<name>A0ABV6J1P0_9BACL</name>
<organism evidence="2 3">
    <name type="scientific">Paenibacillus mendelii</name>
    <dbReference type="NCBI Taxonomy" id="206163"/>
    <lineage>
        <taxon>Bacteria</taxon>
        <taxon>Bacillati</taxon>
        <taxon>Bacillota</taxon>
        <taxon>Bacilli</taxon>
        <taxon>Bacillales</taxon>
        <taxon>Paenibacillaceae</taxon>
        <taxon>Paenibacillus</taxon>
    </lineage>
</organism>
<feature type="domain" description="NTP pyrophosphohydrolase MazG-like" evidence="1">
    <location>
        <begin position="30"/>
        <end position="102"/>
    </location>
</feature>
<reference evidence="2 3" key="1">
    <citation type="submission" date="2024-09" db="EMBL/GenBank/DDBJ databases">
        <authorList>
            <person name="Sun Q."/>
            <person name="Mori K."/>
        </authorList>
    </citation>
    <scope>NUCLEOTIDE SEQUENCE [LARGE SCALE GENOMIC DNA]</scope>
    <source>
        <strain evidence="2 3">CCM 4839</strain>
    </source>
</reference>
<dbReference type="InterPro" id="IPR004518">
    <property type="entry name" value="MazG-like_dom"/>
</dbReference>
<dbReference type="InterPro" id="IPR047046">
    <property type="entry name" value="YpjD/YvdC"/>
</dbReference>
<dbReference type="RefSeq" id="WP_204822469.1">
    <property type="nucleotide sequence ID" value="NZ_JANHOF010000019.1"/>
</dbReference>
<proteinExistence type="predicted"/>
<dbReference type="Proteomes" id="UP001589818">
    <property type="component" value="Unassembled WGS sequence"/>
</dbReference>
<dbReference type="PIRSF" id="PIRSF036521">
    <property type="entry name" value="UCP036521_pph"/>
    <property type="match status" value="1"/>
</dbReference>
<evidence type="ECO:0000313" key="2">
    <source>
        <dbReference type="EMBL" id="MFC0389772.1"/>
    </source>
</evidence>
<dbReference type="PANTHER" id="PTHR42692:SF2">
    <property type="entry name" value="IG HYPOTHETICAL 16995"/>
    <property type="match status" value="1"/>
</dbReference>